<dbReference type="AlphaFoldDB" id="N1W396"/>
<evidence type="ECO:0000313" key="1">
    <source>
        <dbReference type="EMBL" id="EMY62156.1"/>
    </source>
</evidence>
<reference evidence="1" key="1">
    <citation type="submission" date="2013-03" db="EMBL/GenBank/DDBJ databases">
        <authorList>
            <person name="Harkins D.M."/>
            <person name="Durkin A.S."/>
            <person name="Brinkac L.M."/>
            <person name="Haft D.H."/>
            <person name="Selengut J.D."/>
            <person name="Sanka R."/>
            <person name="DePew J."/>
            <person name="Purushe J."/>
            <person name="Hartskeerl R.A."/>
            <person name="Ahmed A."/>
            <person name="van der Linden H."/>
            <person name="Goris M.G.A."/>
            <person name="Vinetz J.M."/>
            <person name="Sutton G.G."/>
            <person name="Nierman W.C."/>
            <person name="Fouts D.E."/>
        </authorList>
    </citation>
    <scope>NUCLEOTIDE SEQUENCE [LARGE SCALE GENOMIC DNA]</scope>
    <source>
        <strain evidence="1">LT 11-33</strain>
    </source>
</reference>
<protein>
    <submittedName>
        <fullName evidence="1">Uncharacterized protein</fullName>
    </submittedName>
</protein>
<dbReference type="Proteomes" id="UP000012371">
    <property type="component" value="Unassembled WGS sequence"/>
</dbReference>
<proteinExistence type="predicted"/>
<comment type="caution">
    <text evidence="1">The sequence shown here is derived from an EMBL/GenBank/DDBJ whole genome shotgun (WGS) entry which is preliminary data.</text>
</comment>
<keyword evidence="2" id="KW-1185">Reference proteome</keyword>
<organism evidence="1 2">
    <name type="scientific">Leptospira terpstrae serovar Hualin str. LT 11-33 = ATCC 700639</name>
    <dbReference type="NCBI Taxonomy" id="1257025"/>
    <lineage>
        <taxon>Bacteria</taxon>
        <taxon>Pseudomonadati</taxon>
        <taxon>Spirochaetota</taxon>
        <taxon>Spirochaetia</taxon>
        <taxon>Leptospirales</taxon>
        <taxon>Leptospiraceae</taxon>
        <taxon>Leptospira</taxon>
    </lineage>
</organism>
<dbReference type="EMBL" id="AOGW02000009">
    <property type="protein sequence ID" value="EMY62156.1"/>
    <property type="molecule type" value="Genomic_DNA"/>
</dbReference>
<sequence>MSILCIFNICQSLKNLIHLILLLTVFSCVKREKEKSFYEQFPGYLNPILAESSACSAAADAYPTNAYPCYLKSEDPIFYRYDTNVFIDPSTTSVPQGTPIGCRCRINANTNPYGFNLFNRIEDYPDNGVSPIPFHLKVTIDGLNWYIDSLASGNVIVCLDRTGTCGGKKVYQKLTIE</sequence>
<accession>N1W396</accession>
<name>N1W396_9LEPT</name>
<evidence type="ECO:0000313" key="2">
    <source>
        <dbReference type="Proteomes" id="UP000012371"/>
    </source>
</evidence>
<gene>
    <name evidence="1" type="ORF">LEP1GSC203_3749</name>
</gene>